<dbReference type="RefSeq" id="WP_198881620.1">
    <property type="nucleotide sequence ID" value="NZ_JAEKJA010000006.1"/>
</dbReference>
<dbReference type="AlphaFoldDB" id="A0A934IP16"/>
<dbReference type="PROSITE" id="PS00893">
    <property type="entry name" value="NUDIX_BOX"/>
    <property type="match status" value="1"/>
</dbReference>
<evidence type="ECO:0000256" key="10">
    <source>
        <dbReference type="ARBA" id="ARBA00035861"/>
    </source>
</evidence>
<evidence type="ECO:0000256" key="14">
    <source>
        <dbReference type="ARBA" id="ARBA00041592"/>
    </source>
</evidence>
<dbReference type="FunFam" id="3.90.79.10:FF:000014">
    <property type="entry name" value="8-oxo-dGTP diphosphatase MutT"/>
    <property type="match status" value="1"/>
</dbReference>
<evidence type="ECO:0000256" key="2">
    <source>
        <dbReference type="ARBA" id="ARBA00005582"/>
    </source>
</evidence>
<dbReference type="InterPro" id="IPR029119">
    <property type="entry name" value="MutY_C"/>
</dbReference>
<comment type="catalytic activity">
    <reaction evidence="10">
        <text>8-oxo-dGTP + H2O = 8-oxo-dGMP + diphosphate + H(+)</text>
        <dbReference type="Rhea" id="RHEA:31575"/>
        <dbReference type="ChEBI" id="CHEBI:15377"/>
        <dbReference type="ChEBI" id="CHEBI:15378"/>
        <dbReference type="ChEBI" id="CHEBI:33019"/>
        <dbReference type="ChEBI" id="CHEBI:63224"/>
        <dbReference type="ChEBI" id="CHEBI:77896"/>
        <dbReference type="EC" id="3.6.1.55"/>
    </reaction>
</comment>
<dbReference type="InterPro" id="IPR000086">
    <property type="entry name" value="NUDIX_hydrolase_dom"/>
</dbReference>
<dbReference type="EC" id="3.6.1.55" evidence="12"/>
<gene>
    <name evidence="18" type="ORF">JCR33_08480</name>
</gene>
<organism evidence="18 19">
    <name type="scientific">Acuticoccus mangrovi</name>
    <dbReference type="NCBI Taxonomy" id="2796142"/>
    <lineage>
        <taxon>Bacteria</taxon>
        <taxon>Pseudomonadati</taxon>
        <taxon>Pseudomonadota</taxon>
        <taxon>Alphaproteobacteria</taxon>
        <taxon>Hyphomicrobiales</taxon>
        <taxon>Amorphaceae</taxon>
        <taxon>Acuticoccus</taxon>
    </lineage>
</organism>
<feature type="domain" description="Nudix hydrolase" evidence="17">
    <location>
        <begin position="4"/>
        <end position="134"/>
    </location>
</feature>
<evidence type="ECO:0000256" key="5">
    <source>
        <dbReference type="ARBA" id="ARBA00022723"/>
    </source>
</evidence>
<reference evidence="18" key="1">
    <citation type="submission" date="2020-12" db="EMBL/GenBank/DDBJ databases">
        <title>Bacterial taxonomy.</title>
        <authorList>
            <person name="Pan X."/>
        </authorList>
    </citation>
    <scope>NUCLEOTIDE SEQUENCE</scope>
    <source>
        <strain evidence="18">B2012</strain>
    </source>
</reference>
<dbReference type="SUPFAM" id="SSF55811">
    <property type="entry name" value="Nudix"/>
    <property type="match status" value="1"/>
</dbReference>
<comment type="cofactor">
    <cofactor evidence="1">
        <name>Mg(2+)</name>
        <dbReference type="ChEBI" id="CHEBI:18420"/>
    </cofactor>
</comment>
<accession>A0A934IP16</accession>
<dbReference type="InterPro" id="IPR047127">
    <property type="entry name" value="MutT-like"/>
</dbReference>
<dbReference type="InterPro" id="IPR020476">
    <property type="entry name" value="Nudix_hydrolase"/>
</dbReference>
<keyword evidence="19" id="KW-1185">Reference proteome</keyword>
<evidence type="ECO:0000313" key="18">
    <source>
        <dbReference type="EMBL" id="MBJ3775717.1"/>
    </source>
</evidence>
<dbReference type="Proteomes" id="UP000609531">
    <property type="component" value="Unassembled WGS sequence"/>
</dbReference>
<evidence type="ECO:0000256" key="15">
    <source>
        <dbReference type="ARBA" id="ARBA00041979"/>
    </source>
</evidence>
<evidence type="ECO:0000256" key="16">
    <source>
        <dbReference type="ARBA" id="ARBA00042798"/>
    </source>
</evidence>
<evidence type="ECO:0000256" key="8">
    <source>
        <dbReference type="ARBA" id="ARBA00022842"/>
    </source>
</evidence>
<dbReference type="Pfam" id="PF14815">
    <property type="entry name" value="NUDIX_4"/>
    <property type="match status" value="1"/>
</dbReference>
<keyword evidence="8" id="KW-0460">Magnesium</keyword>
<dbReference type="PROSITE" id="PS51462">
    <property type="entry name" value="NUDIX"/>
    <property type="match status" value="1"/>
</dbReference>
<keyword evidence="6" id="KW-0227">DNA damage</keyword>
<dbReference type="PANTHER" id="PTHR47707">
    <property type="entry name" value="8-OXO-DGTP DIPHOSPHATASE"/>
    <property type="match status" value="1"/>
</dbReference>
<evidence type="ECO:0000256" key="9">
    <source>
        <dbReference type="ARBA" id="ARBA00023204"/>
    </source>
</evidence>
<comment type="similarity">
    <text evidence="2">Belongs to the Nudix hydrolase family.</text>
</comment>
<dbReference type="CDD" id="cd03425">
    <property type="entry name" value="NUDIX_MutT_NudA_like"/>
    <property type="match status" value="1"/>
</dbReference>
<evidence type="ECO:0000256" key="1">
    <source>
        <dbReference type="ARBA" id="ARBA00001946"/>
    </source>
</evidence>
<dbReference type="GO" id="GO:0006281">
    <property type="term" value="P:DNA repair"/>
    <property type="evidence" value="ECO:0007669"/>
    <property type="project" value="UniProtKB-KW"/>
</dbReference>
<evidence type="ECO:0000256" key="6">
    <source>
        <dbReference type="ARBA" id="ARBA00022763"/>
    </source>
</evidence>
<dbReference type="GO" id="GO:0035539">
    <property type="term" value="F:8-oxo-7,8-dihydrodeoxyguanosine triphosphate pyrophosphatase activity"/>
    <property type="evidence" value="ECO:0007669"/>
    <property type="project" value="UniProtKB-EC"/>
</dbReference>
<dbReference type="GO" id="GO:0044715">
    <property type="term" value="F:8-oxo-dGDP phosphatase activity"/>
    <property type="evidence" value="ECO:0007669"/>
    <property type="project" value="TreeGrafter"/>
</dbReference>
<keyword evidence="4" id="KW-0235">DNA replication</keyword>
<dbReference type="Gene3D" id="3.90.79.10">
    <property type="entry name" value="Nucleoside Triphosphate Pyrophosphohydrolase"/>
    <property type="match status" value="1"/>
</dbReference>
<dbReference type="GO" id="GO:0006260">
    <property type="term" value="P:DNA replication"/>
    <property type="evidence" value="ECO:0007669"/>
    <property type="project" value="UniProtKB-KW"/>
</dbReference>
<dbReference type="GO" id="GO:0046872">
    <property type="term" value="F:metal ion binding"/>
    <property type="evidence" value="ECO:0007669"/>
    <property type="project" value="UniProtKB-KW"/>
</dbReference>
<keyword evidence="3" id="KW-0515">Mutator protein</keyword>
<comment type="catalytic activity">
    <reaction evidence="11">
        <text>8-oxo-GTP + H2O = 8-oxo-GMP + diphosphate + H(+)</text>
        <dbReference type="Rhea" id="RHEA:67616"/>
        <dbReference type="ChEBI" id="CHEBI:15377"/>
        <dbReference type="ChEBI" id="CHEBI:15378"/>
        <dbReference type="ChEBI" id="CHEBI:33019"/>
        <dbReference type="ChEBI" id="CHEBI:143553"/>
        <dbReference type="ChEBI" id="CHEBI:145694"/>
    </reaction>
</comment>
<evidence type="ECO:0000256" key="4">
    <source>
        <dbReference type="ARBA" id="ARBA00022705"/>
    </source>
</evidence>
<dbReference type="InterPro" id="IPR020084">
    <property type="entry name" value="NUDIX_hydrolase_CS"/>
</dbReference>
<keyword evidence="5" id="KW-0479">Metal-binding</keyword>
<dbReference type="GO" id="GO:0044716">
    <property type="term" value="F:8-oxo-GDP phosphatase activity"/>
    <property type="evidence" value="ECO:0007669"/>
    <property type="project" value="TreeGrafter"/>
</dbReference>
<dbReference type="PANTHER" id="PTHR47707:SF1">
    <property type="entry name" value="NUDIX HYDROLASE FAMILY PROTEIN"/>
    <property type="match status" value="1"/>
</dbReference>
<evidence type="ECO:0000256" key="12">
    <source>
        <dbReference type="ARBA" id="ARBA00038905"/>
    </source>
</evidence>
<evidence type="ECO:0000256" key="7">
    <source>
        <dbReference type="ARBA" id="ARBA00022801"/>
    </source>
</evidence>
<dbReference type="InterPro" id="IPR015797">
    <property type="entry name" value="NUDIX_hydrolase-like_dom_sf"/>
</dbReference>
<evidence type="ECO:0000256" key="13">
    <source>
        <dbReference type="ARBA" id="ARBA00040794"/>
    </source>
</evidence>
<keyword evidence="7" id="KW-0378">Hydrolase</keyword>
<evidence type="ECO:0000313" key="19">
    <source>
        <dbReference type="Proteomes" id="UP000609531"/>
    </source>
</evidence>
<evidence type="ECO:0000256" key="3">
    <source>
        <dbReference type="ARBA" id="ARBA00022457"/>
    </source>
</evidence>
<proteinExistence type="inferred from homology"/>
<dbReference type="EMBL" id="JAEKJA010000006">
    <property type="protein sequence ID" value="MBJ3775717.1"/>
    <property type="molecule type" value="Genomic_DNA"/>
</dbReference>
<dbReference type="GO" id="GO:0008413">
    <property type="term" value="F:8-oxo-7,8-dihydroguanosine triphosphate pyrophosphatase activity"/>
    <property type="evidence" value="ECO:0007669"/>
    <property type="project" value="TreeGrafter"/>
</dbReference>
<sequence>MTGKLLLVVAAALVDEAGRILITQRPAGKSMAGMWEFPGGKVEAGETPEAALCRELDEELGIDAAERDLIPLTFASHGYEAFHLLMPLYICRAWGGDPTPREVAAVRFVDPAALSTFEMPAADAPLVAHIQSAFAG</sequence>
<name>A0A934IP16_9HYPH</name>
<comment type="caution">
    <text evidence="18">The sequence shown here is derived from an EMBL/GenBank/DDBJ whole genome shotgun (WGS) entry which is preliminary data.</text>
</comment>
<protein>
    <recommendedName>
        <fullName evidence="13">8-oxo-dGTP diphosphatase</fullName>
        <ecNumber evidence="12">3.6.1.55</ecNumber>
    </recommendedName>
    <alternativeName>
        <fullName evidence="16">7,8-dihydro-8-oxoguanine-triphosphatase</fullName>
    </alternativeName>
    <alternativeName>
        <fullName evidence="15">Mutator protein MutT</fullName>
    </alternativeName>
    <alternativeName>
        <fullName evidence="14">dGTP pyrophosphohydrolase</fullName>
    </alternativeName>
</protein>
<evidence type="ECO:0000256" key="11">
    <source>
        <dbReference type="ARBA" id="ARBA00036904"/>
    </source>
</evidence>
<keyword evidence="9" id="KW-0234">DNA repair</keyword>
<dbReference type="PRINTS" id="PR00502">
    <property type="entry name" value="NUDIXFAMILY"/>
</dbReference>
<evidence type="ECO:0000259" key="17">
    <source>
        <dbReference type="PROSITE" id="PS51462"/>
    </source>
</evidence>